<sequence length="87" mass="9569">GIFKEAQLPVPEYLTTFIPIPKPNHPGGLTNHMSMVPFKCPIKASSAAERTQKIQEKSITMGIPSAVSTQNLKCQEIQLEQAYQCLA</sequence>
<organism evidence="1 2">
    <name type="scientific">Allacma fusca</name>
    <dbReference type="NCBI Taxonomy" id="39272"/>
    <lineage>
        <taxon>Eukaryota</taxon>
        <taxon>Metazoa</taxon>
        <taxon>Ecdysozoa</taxon>
        <taxon>Arthropoda</taxon>
        <taxon>Hexapoda</taxon>
        <taxon>Collembola</taxon>
        <taxon>Symphypleona</taxon>
        <taxon>Sminthuridae</taxon>
        <taxon>Allacma</taxon>
    </lineage>
</organism>
<feature type="non-terminal residue" evidence="1">
    <location>
        <position position="1"/>
    </location>
</feature>
<comment type="caution">
    <text evidence="1">The sequence shown here is derived from an EMBL/GenBank/DDBJ whole genome shotgun (WGS) entry which is preliminary data.</text>
</comment>
<dbReference type="Proteomes" id="UP000708208">
    <property type="component" value="Unassembled WGS sequence"/>
</dbReference>
<dbReference type="AlphaFoldDB" id="A0A8J2JCU8"/>
<name>A0A8J2JCU8_9HEXA</name>
<gene>
    <name evidence="1" type="ORF">AFUS01_LOCUS5961</name>
</gene>
<dbReference type="OrthoDB" id="619536at2759"/>
<evidence type="ECO:0000313" key="1">
    <source>
        <dbReference type="EMBL" id="CAG7716452.1"/>
    </source>
</evidence>
<evidence type="ECO:0000313" key="2">
    <source>
        <dbReference type="Proteomes" id="UP000708208"/>
    </source>
</evidence>
<accession>A0A8J2JCU8</accession>
<proteinExistence type="predicted"/>
<keyword evidence="2" id="KW-1185">Reference proteome</keyword>
<dbReference type="EMBL" id="CAJVCH010038630">
    <property type="protein sequence ID" value="CAG7716452.1"/>
    <property type="molecule type" value="Genomic_DNA"/>
</dbReference>
<reference evidence="1" key="1">
    <citation type="submission" date="2021-06" db="EMBL/GenBank/DDBJ databases">
        <authorList>
            <person name="Hodson N. C."/>
            <person name="Mongue J. A."/>
            <person name="Jaron S. K."/>
        </authorList>
    </citation>
    <scope>NUCLEOTIDE SEQUENCE</scope>
</reference>
<protein>
    <submittedName>
        <fullName evidence="1">Uncharacterized protein</fullName>
    </submittedName>
</protein>